<dbReference type="Proteomes" id="UP001275049">
    <property type="component" value="Unassembled WGS sequence"/>
</dbReference>
<gene>
    <name evidence="4" type="ORF">R6G80_06330</name>
    <name evidence="3" type="ORF">R6G86_07055</name>
</gene>
<evidence type="ECO:0000256" key="2">
    <source>
        <dbReference type="SAM" id="Phobius"/>
    </source>
</evidence>
<evidence type="ECO:0000313" key="3">
    <source>
        <dbReference type="EMBL" id="MDY5133495.1"/>
    </source>
</evidence>
<evidence type="ECO:0000313" key="4">
    <source>
        <dbReference type="EMBL" id="MDY5155340.1"/>
    </source>
</evidence>
<dbReference type="InterPro" id="IPR022435">
    <property type="entry name" value="Surface-anchored_actinobac"/>
</dbReference>
<sequence>MSRKITRRFHTQVRALARTVISGSIVALLVAATLLAVTTSSPLLTATAFADTADAPVSPTENVVSQDTATIEIGAGHVDMGPKFVNGSWELMVRDDTGAQPVWRNIDNVVFKVPDVAKIHVPNDPKYSFIGAPEAWVIPQTEMAGVPWLGWNTQDPQVSQQVNGGVNLVFGGHQGPGQFTLFLQAGNFADPQLLATSTKKTAQSIFVEPNTHTHGNWVFTKPGVHLIKIGAEATLKDGKKVHSSHVLRFAVGGDEELVHKAIQEKWTFTNDPGSATAEQGKGHTSGKGGTADTQSASPSSPENSHALRYVLIGSVVVAVIAVLFIVANSKKRSRIRREELRGEEDTNTAHDSAKDGVHSADAPLVKDSSNDC</sequence>
<feature type="transmembrane region" description="Helical" evidence="2">
    <location>
        <begin position="306"/>
        <end position="327"/>
    </location>
</feature>
<evidence type="ECO:0000256" key="1">
    <source>
        <dbReference type="SAM" id="MobiDB-lite"/>
    </source>
</evidence>
<dbReference type="NCBIfam" id="TIGR03769">
    <property type="entry name" value="P_ac_wall_RPT"/>
    <property type="match status" value="1"/>
</dbReference>
<reference evidence="4 5" key="1">
    <citation type="submission" date="2023-10" db="EMBL/GenBank/DDBJ databases">
        <title>Whole Genome based description of the genera Actinobaculum and Actinotignum reveals a complex phylogenetic relationship within the species included in the genus Actinotignum.</title>
        <authorList>
            <person name="Jensen C.S."/>
            <person name="Dargis R."/>
            <person name="Kemp M."/>
            <person name="Christensen J.J."/>
        </authorList>
    </citation>
    <scope>NUCLEOTIDE SEQUENCE</scope>
    <source>
        <strain evidence="4">SLA_B511</strain>
        <strain evidence="3 5">SLA_B974</strain>
    </source>
</reference>
<organism evidence="4 6">
    <name type="scientific">Actinotignum urinale</name>
    <dbReference type="NCBI Taxonomy" id="190146"/>
    <lineage>
        <taxon>Bacteria</taxon>
        <taxon>Bacillati</taxon>
        <taxon>Actinomycetota</taxon>
        <taxon>Actinomycetes</taxon>
        <taxon>Actinomycetales</taxon>
        <taxon>Actinomycetaceae</taxon>
        <taxon>Actinotignum</taxon>
    </lineage>
</organism>
<feature type="region of interest" description="Disordered" evidence="1">
    <location>
        <begin position="334"/>
        <end position="372"/>
    </location>
</feature>
<evidence type="ECO:0000313" key="6">
    <source>
        <dbReference type="Proteomes" id="UP001281731"/>
    </source>
</evidence>
<proteinExistence type="predicted"/>
<keyword evidence="2" id="KW-1133">Transmembrane helix</keyword>
<feature type="compositionally biased region" description="Polar residues" evidence="1">
    <location>
        <begin position="268"/>
        <end position="277"/>
    </location>
</feature>
<keyword evidence="5" id="KW-1185">Reference proteome</keyword>
<dbReference type="EMBL" id="JAWNGA010000012">
    <property type="protein sequence ID" value="MDY5133495.1"/>
    <property type="molecule type" value="Genomic_DNA"/>
</dbReference>
<name>A0AAW9HYJ6_9ACTO</name>
<dbReference type="RefSeq" id="WP_102165899.1">
    <property type="nucleotide sequence ID" value="NZ_CP126967.1"/>
</dbReference>
<feature type="region of interest" description="Disordered" evidence="1">
    <location>
        <begin position="268"/>
        <end position="302"/>
    </location>
</feature>
<accession>A0AAW9HYJ6</accession>
<protein>
    <submittedName>
        <fullName evidence="4">Choice-of-anchor M domain-containing protein</fullName>
    </submittedName>
</protein>
<keyword evidence="2" id="KW-0472">Membrane</keyword>
<comment type="caution">
    <text evidence="4">The sequence shown here is derived from an EMBL/GenBank/DDBJ whole genome shotgun (WGS) entry which is preliminary data.</text>
</comment>
<dbReference type="AlphaFoldDB" id="A0AAW9HYJ6"/>
<dbReference type="EMBL" id="JAWNGC010000007">
    <property type="protein sequence ID" value="MDY5155340.1"/>
    <property type="molecule type" value="Genomic_DNA"/>
</dbReference>
<feature type="compositionally biased region" description="Basic and acidic residues" evidence="1">
    <location>
        <begin position="336"/>
        <end position="358"/>
    </location>
</feature>
<feature type="compositionally biased region" description="Polar residues" evidence="1">
    <location>
        <begin position="291"/>
        <end position="302"/>
    </location>
</feature>
<dbReference type="Proteomes" id="UP001281731">
    <property type="component" value="Unassembled WGS sequence"/>
</dbReference>
<evidence type="ECO:0000313" key="5">
    <source>
        <dbReference type="Proteomes" id="UP001275049"/>
    </source>
</evidence>
<dbReference type="NCBIfam" id="NF038134">
    <property type="entry name" value="choice_anch_M"/>
    <property type="match status" value="1"/>
</dbReference>
<keyword evidence="2" id="KW-0812">Transmembrane</keyword>